<dbReference type="FunFam" id="2.80.10.50:FF:000067">
    <property type="entry name" value="BnaC05g19630D protein"/>
    <property type="match status" value="1"/>
</dbReference>
<dbReference type="PANTHER" id="PTHR31205:SF69">
    <property type="entry name" value="ACTIN CROSS-LINKING PROTEIN (DUF569)"/>
    <property type="match status" value="1"/>
</dbReference>
<gene>
    <name evidence="4" type="ORF">Nepgr_017175</name>
</gene>
<dbReference type="InterPro" id="IPR054726">
    <property type="entry name" value="Ubiq_DUF569-assoc"/>
</dbReference>
<feature type="compositionally biased region" description="Low complexity" evidence="1">
    <location>
        <begin position="378"/>
        <end position="392"/>
    </location>
</feature>
<reference evidence="4" key="1">
    <citation type="submission" date="2023-05" db="EMBL/GenBank/DDBJ databases">
        <title>Nepenthes gracilis genome sequencing.</title>
        <authorList>
            <person name="Fukushima K."/>
        </authorList>
    </citation>
    <scope>NUCLEOTIDE SEQUENCE</scope>
    <source>
        <strain evidence="4">SING2019-196</strain>
    </source>
</reference>
<dbReference type="Pfam" id="PF04601">
    <property type="entry name" value="DUF569"/>
    <property type="match status" value="2"/>
</dbReference>
<protein>
    <recommendedName>
        <fullName evidence="6">Actin cross-linking</fullName>
    </recommendedName>
</protein>
<dbReference type="InterPro" id="IPR007679">
    <property type="entry name" value="DUF569"/>
</dbReference>
<evidence type="ECO:0000313" key="5">
    <source>
        <dbReference type="Proteomes" id="UP001279734"/>
    </source>
</evidence>
<feature type="domain" description="DUF569" evidence="2">
    <location>
        <begin position="1"/>
        <end position="143"/>
    </location>
</feature>
<feature type="domain" description="DUF569" evidence="3">
    <location>
        <begin position="416"/>
        <end position="493"/>
    </location>
</feature>
<name>A0AAD3SR24_NEPGR</name>
<comment type="caution">
    <text evidence="4">The sequence shown here is derived from an EMBL/GenBank/DDBJ whole genome shotgun (WGS) entry which is preliminary data.</text>
</comment>
<sequence>MELFTKTMAVKLRSHLGKYLFADADRETVRQSRNASSRSAIWMVELCSKPDRIKLKNYGTGLYLTASDAPFLLGVTGRKAVQSVAVHENAAYSEWEPVLDGFQMKFKTREGNYLRANGGTPPWRNSVTHDVPLTGGTYKWILWDVEAVAFSDEIRSFGQNFSPASSFSAASEDSLASRSPSKDFCDWTPNVSMKQTGMDLFAGAKAVRLRSHHDKYLLAEEDEESVTQDRNGSSKNARWTVEPVDNADNIIRLKSSYGKYLTASNQPFLLGMTGRKVLQTLPRRLDSSVEWEPVREGSQVRLKTQYGNFLRANGGVPPWRNSVTHDVPHRTATQDWVLWHVDIVEISEHSIGHLGPTKPVGQVAAAATPVEMQQVGHSDSFSSESSSPSLGSDRFHTFSRQESIESATHSPPKPNGRLIYYHIADENGEIDETVEGYSLTFKGNTVEELTRRLEEESGLRDIVVCNHSPLNGKLHPLRLQLPPNNATMHVVVVQSSSITTQDFARNLMIK</sequence>
<evidence type="ECO:0000313" key="4">
    <source>
        <dbReference type="EMBL" id="GMH15334.1"/>
    </source>
</evidence>
<feature type="domain" description="DUF569" evidence="2">
    <location>
        <begin position="198"/>
        <end position="339"/>
    </location>
</feature>
<dbReference type="EMBL" id="BSYO01000015">
    <property type="protein sequence ID" value="GMH15334.1"/>
    <property type="molecule type" value="Genomic_DNA"/>
</dbReference>
<dbReference type="Proteomes" id="UP001279734">
    <property type="component" value="Unassembled WGS sequence"/>
</dbReference>
<dbReference type="Pfam" id="PF22932">
    <property type="entry name" value="Ubiq_DUF_assoc"/>
    <property type="match status" value="1"/>
</dbReference>
<organism evidence="4 5">
    <name type="scientific">Nepenthes gracilis</name>
    <name type="common">Slender pitcher plant</name>
    <dbReference type="NCBI Taxonomy" id="150966"/>
    <lineage>
        <taxon>Eukaryota</taxon>
        <taxon>Viridiplantae</taxon>
        <taxon>Streptophyta</taxon>
        <taxon>Embryophyta</taxon>
        <taxon>Tracheophyta</taxon>
        <taxon>Spermatophyta</taxon>
        <taxon>Magnoliopsida</taxon>
        <taxon>eudicotyledons</taxon>
        <taxon>Gunneridae</taxon>
        <taxon>Pentapetalae</taxon>
        <taxon>Caryophyllales</taxon>
        <taxon>Nepenthaceae</taxon>
        <taxon>Nepenthes</taxon>
    </lineage>
</organism>
<dbReference type="SUPFAM" id="SSF50405">
    <property type="entry name" value="Actin-crosslinking proteins"/>
    <property type="match status" value="2"/>
</dbReference>
<dbReference type="AlphaFoldDB" id="A0AAD3SR24"/>
<dbReference type="CDD" id="cd23340">
    <property type="entry name" value="beta-trefoil_FSCN_ACP-like"/>
    <property type="match status" value="2"/>
</dbReference>
<dbReference type="Gene3D" id="2.80.10.50">
    <property type="match status" value="2"/>
</dbReference>
<evidence type="ECO:0000259" key="3">
    <source>
        <dbReference type="Pfam" id="PF22932"/>
    </source>
</evidence>
<evidence type="ECO:0000256" key="1">
    <source>
        <dbReference type="SAM" id="MobiDB-lite"/>
    </source>
</evidence>
<feature type="region of interest" description="Disordered" evidence="1">
    <location>
        <begin position="373"/>
        <end position="394"/>
    </location>
</feature>
<dbReference type="InterPro" id="IPR008999">
    <property type="entry name" value="Actin-crosslinking"/>
</dbReference>
<accession>A0AAD3SR24</accession>
<evidence type="ECO:0008006" key="6">
    <source>
        <dbReference type="Google" id="ProtNLM"/>
    </source>
</evidence>
<keyword evidence="5" id="KW-1185">Reference proteome</keyword>
<proteinExistence type="predicted"/>
<dbReference type="PANTHER" id="PTHR31205">
    <property type="entry name" value="ACTIN CROSS-LINKING PROTEIN (DUF569)"/>
    <property type="match status" value="1"/>
</dbReference>
<evidence type="ECO:0000259" key="2">
    <source>
        <dbReference type="Pfam" id="PF04601"/>
    </source>
</evidence>